<name>A0A090LQ99_STRRB</name>
<accession>A0A090LQ99</accession>
<gene>
    <name evidence="1 3 4" type="ORF">SRAE_2000436300</name>
</gene>
<evidence type="ECO:0000313" key="1">
    <source>
        <dbReference type="EMBL" id="CEF69716.1"/>
    </source>
</evidence>
<dbReference type="WBParaSite" id="SRAE_2000436300.1">
    <property type="protein sequence ID" value="SRAE_2000436300.1"/>
    <property type="gene ID" value="WBGene00264594"/>
</dbReference>
<dbReference type="EMBL" id="LN609529">
    <property type="protein sequence ID" value="CEF69716.1"/>
    <property type="molecule type" value="Genomic_DNA"/>
</dbReference>
<evidence type="ECO:0000313" key="4">
    <source>
        <dbReference type="WormBase" id="SRAE_2000436300"/>
    </source>
</evidence>
<dbReference type="WormBase" id="SRAE_2000436300">
    <property type="protein sequence ID" value="SRP01978"/>
    <property type="gene ID" value="WBGene00264594"/>
</dbReference>
<dbReference type="AlphaFoldDB" id="A0A090LQ99"/>
<dbReference type="Proteomes" id="UP000035682">
    <property type="component" value="Unplaced"/>
</dbReference>
<protein>
    <submittedName>
        <fullName evidence="1 3">Uncharacterized protein</fullName>
    </submittedName>
</protein>
<keyword evidence="2" id="KW-1185">Reference proteome</keyword>
<proteinExistence type="predicted"/>
<evidence type="ECO:0000313" key="2">
    <source>
        <dbReference type="Proteomes" id="UP000035682"/>
    </source>
</evidence>
<dbReference type="GeneID" id="36382087"/>
<reference evidence="3" key="2">
    <citation type="submission" date="2020-12" db="UniProtKB">
        <authorList>
            <consortium name="WormBaseParasite"/>
        </authorList>
    </citation>
    <scope>IDENTIFICATION</scope>
</reference>
<sequence length="157" mass="18278">MKFILNLVTILVATFVATFLCRRTSWNGRPITIKLIPISYEAVVVAKFCLRMFDKKTGIRHRVRRVIYAIKIITEFGKNVSIVFRASDRENNTNKLLYEGEYYRPFLDKKTKKYGRKICIPALYNGTGVKVEPLETTTLPPKYAELLEKCRGIYPYE</sequence>
<dbReference type="CTD" id="36382087"/>
<reference evidence="1 2" key="1">
    <citation type="submission" date="2014-09" db="EMBL/GenBank/DDBJ databases">
        <authorList>
            <person name="Martin A.A."/>
        </authorList>
    </citation>
    <scope>NUCLEOTIDE SEQUENCE</scope>
    <source>
        <strain evidence="2">ED321</strain>
        <strain evidence="1">ED321 Heterogonic</strain>
    </source>
</reference>
<dbReference type="RefSeq" id="XP_024508915.1">
    <property type="nucleotide sequence ID" value="XM_024643224.1"/>
</dbReference>
<evidence type="ECO:0000313" key="3">
    <source>
        <dbReference type="WBParaSite" id="SRAE_2000436300.1"/>
    </source>
</evidence>
<organism evidence="1">
    <name type="scientific">Strongyloides ratti</name>
    <name type="common">Parasitic roundworm</name>
    <dbReference type="NCBI Taxonomy" id="34506"/>
    <lineage>
        <taxon>Eukaryota</taxon>
        <taxon>Metazoa</taxon>
        <taxon>Ecdysozoa</taxon>
        <taxon>Nematoda</taxon>
        <taxon>Chromadorea</taxon>
        <taxon>Rhabditida</taxon>
        <taxon>Tylenchina</taxon>
        <taxon>Panagrolaimomorpha</taxon>
        <taxon>Strongyloidoidea</taxon>
        <taxon>Strongyloididae</taxon>
        <taxon>Strongyloides</taxon>
    </lineage>
</organism>